<feature type="compositionally biased region" description="Polar residues" evidence="1">
    <location>
        <begin position="131"/>
        <end position="145"/>
    </location>
</feature>
<sequence>SGGGGQRLRVSVTQVQDDKGTHFEISGCLPDADAQLRQLLTQQQRPAAVAADPSDEFVPEWRRRGRSASSTGRCGVSGSVVHDSASSTPTRTRATTPDPDAQWAMGALITLSEFIEELNSCFGDNRPKLENQASASMELAVTSTP</sequence>
<proteinExistence type="predicted"/>
<accession>A0ABQ5SKU2</accession>
<dbReference type="Proteomes" id="UP001165090">
    <property type="component" value="Unassembled WGS sequence"/>
</dbReference>
<dbReference type="EMBL" id="BSDZ01000094">
    <property type="protein sequence ID" value="GLI70525.1"/>
    <property type="molecule type" value="Genomic_DNA"/>
</dbReference>
<name>A0ABQ5SKU2_9CHLO</name>
<evidence type="ECO:0000256" key="1">
    <source>
        <dbReference type="SAM" id="MobiDB-lite"/>
    </source>
</evidence>
<organism evidence="2 3">
    <name type="scientific">Volvox africanus</name>
    <dbReference type="NCBI Taxonomy" id="51714"/>
    <lineage>
        <taxon>Eukaryota</taxon>
        <taxon>Viridiplantae</taxon>
        <taxon>Chlorophyta</taxon>
        <taxon>core chlorophytes</taxon>
        <taxon>Chlorophyceae</taxon>
        <taxon>CS clade</taxon>
        <taxon>Chlamydomonadales</taxon>
        <taxon>Volvocaceae</taxon>
        <taxon>Volvox</taxon>
    </lineage>
</organism>
<evidence type="ECO:0000313" key="2">
    <source>
        <dbReference type="EMBL" id="GLI70525.1"/>
    </source>
</evidence>
<protein>
    <submittedName>
        <fullName evidence="2">Uncharacterized protein</fullName>
    </submittedName>
</protein>
<feature type="region of interest" description="Disordered" evidence="1">
    <location>
        <begin position="62"/>
        <end position="100"/>
    </location>
</feature>
<gene>
    <name evidence="2" type="ORF">VaNZ11_015440</name>
</gene>
<feature type="compositionally biased region" description="Low complexity" evidence="1">
    <location>
        <begin position="83"/>
        <end position="100"/>
    </location>
</feature>
<comment type="caution">
    <text evidence="2">The sequence shown here is derived from an EMBL/GenBank/DDBJ whole genome shotgun (WGS) entry which is preliminary data.</text>
</comment>
<feature type="region of interest" description="Disordered" evidence="1">
    <location>
        <begin position="123"/>
        <end position="145"/>
    </location>
</feature>
<evidence type="ECO:0000313" key="3">
    <source>
        <dbReference type="Proteomes" id="UP001165090"/>
    </source>
</evidence>
<keyword evidence="3" id="KW-1185">Reference proteome</keyword>
<reference evidence="2 3" key="1">
    <citation type="journal article" date="2023" name="IScience">
        <title>Expanded male sex-determining region conserved during the evolution of homothallism in the green alga Volvox.</title>
        <authorList>
            <person name="Yamamoto K."/>
            <person name="Matsuzaki R."/>
            <person name="Mahakham W."/>
            <person name="Heman W."/>
            <person name="Sekimoto H."/>
            <person name="Kawachi M."/>
            <person name="Minakuchi Y."/>
            <person name="Toyoda A."/>
            <person name="Nozaki H."/>
        </authorList>
    </citation>
    <scope>NUCLEOTIDE SEQUENCE [LARGE SCALE GENOMIC DNA]</scope>
    <source>
        <strain evidence="2 3">NIES-4468</strain>
    </source>
</reference>
<feature type="non-terminal residue" evidence="2">
    <location>
        <position position="1"/>
    </location>
</feature>